<name>U9SLP7_RHIID</name>
<protein>
    <recommendedName>
        <fullName evidence="3">Transposase domain-containing protein</fullName>
    </recommendedName>
</protein>
<dbReference type="VEuPathDB" id="FungiDB:RhiirFUN_021060"/>
<dbReference type="HOGENOM" id="CLU_051543_0_0_1"/>
<reference evidence="2" key="1">
    <citation type="submission" date="2013-07" db="EMBL/GenBank/DDBJ databases">
        <title>The genome of an arbuscular mycorrhizal fungus provides insights into the evolution of the oldest plant symbiosis.</title>
        <authorList>
            <consortium name="DOE Joint Genome Institute"/>
            <person name="Tisserant E."/>
            <person name="Malbreil M."/>
            <person name="Kuo A."/>
            <person name="Kohler A."/>
            <person name="Symeonidi A."/>
            <person name="Balestrini R."/>
            <person name="Charron P."/>
            <person name="Duensing N."/>
            <person name="Frei-dit-Frey N."/>
            <person name="Gianinazzi-Pearson V."/>
            <person name="Gilbert B."/>
            <person name="Handa Y."/>
            <person name="Hijri M."/>
            <person name="Kaul R."/>
            <person name="Kawaguchi M."/>
            <person name="Krajinski F."/>
            <person name="Lammers P."/>
            <person name="Lapierre D."/>
            <person name="Masclaux F.G."/>
            <person name="Murat C."/>
            <person name="Morin E."/>
            <person name="Ndikumana S."/>
            <person name="Pagni M."/>
            <person name="Petitpierre D."/>
            <person name="Requena N."/>
            <person name="Rosikiewicz P."/>
            <person name="Riley R."/>
            <person name="Saito K."/>
            <person name="San Clemente H."/>
            <person name="Shapiro H."/>
            <person name="van Tuinen D."/>
            <person name="Becard G."/>
            <person name="Bonfante P."/>
            <person name="Paszkowski U."/>
            <person name="Shachar-Hill Y."/>
            <person name="Young J.P."/>
            <person name="Sanders I.R."/>
            <person name="Henrissat B."/>
            <person name="Rensing S.A."/>
            <person name="Grigoriev I.V."/>
            <person name="Corradi N."/>
            <person name="Roux C."/>
            <person name="Martin F."/>
        </authorList>
    </citation>
    <scope>NUCLEOTIDE SEQUENCE</scope>
    <source>
        <strain evidence="2">DAOM 197198</strain>
    </source>
</reference>
<dbReference type="EMBL" id="KI300805">
    <property type="protein sequence ID" value="ERZ95981.1"/>
    <property type="molecule type" value="Genomic_DNA"/>
</dbReference>
<evidence type="ECO:0008006" key="3">
    <source>
        <dbReference type="Google" id="ProtNLM"/>
    </source>
</evidence>
<evidence type="ECO:0000313" key="2">
    <source>
        <dbReference type="EMBL" id="ERZ95981.1"/>
    </source>
</evidence>
<feature type="non-terminal residue" evidence="2">
    <location>
        <position position="347"/>
    </location>
</feature>
<feature type="region of interest" description="Disordered" evidence="1">
    <location>
        <begin position="133"/>
        <end position="171"/>
    </location>
</feature>
<evidence type="ECO:0000256" key="1">
    <source>
        <dbReference type="SAM" id="MobiDB-lite"/>
    </source>
</evidence>
<sequence length="347" mass="40556">MTRKRAIASIINDETQVNRSSGRSTRKRRTRLPCYCSKCNGNFVDPRTKVLHDLKDQNSADSSFNKSTTNFDMNMIQENELELESVISHETVDHQIDRIQQNTQEHETADGSEFIFLPRRSKRRVYNNHQISAQLSDHDDSVDEETEFTTEDDQNTRFSSDESTSGEDFESFEDYSCPGFEPFQNPTATRTTTDDRFLWILIWIMSFRTRFNLLETATELLLKFMKLVLKEVGGADFDEFPDTLYLIKKVLDLKDRFHNFAACPKCHKLYKKQEVRDSSVTNCQHIKYPNSKTRRTRLCQTALSRPTKLLNGQVSNQPILIYPFAGIRQQLESMYCRPGFENLLRHW</sequence>
<organism evidence="2">
    <name type="scientific">Rhizophagus irregularis (strain DAOM 181602 / DAOM 197198 / MUCL 43194)</name>
    <name type="common">Arbuscular mycorrhizal fungus</name>
    <name type="synonym">Glomus intraradices</name>
    <dbReference type="NCBI Taxonomy" id="747089"/>
    <lineage>
        <taxon>Eukaryota</taxon>
        <taxon>Fungi</taxon>
        <taxon>Fungi incertae sedis</taxon>
        <taxon>Mucoromycota</taxon>
        <taxon>Glomeromycotina</taxon>
        <taxon>Glomeromycetes</taxon>
        <taxon>Glomerales</taxon>
        <taxon>Glomeraceae</taxon>
        <taxon>Rhizophagus</taxon>
    </lineage>
</organism>
<dbReference type="AlphaFoldDB" id="U9SLP7"/>
<gene>
    <name evidence="2" type="ORF">GLOINDRAFT_13080</name>
</gene>
<proteinExistence type="predicted"/>
<feature type="compositionally biased region" description="Acidic residues" evidence="1">
    <location>
        <begin position="140"/>
        <end position="153"/>
    </location>
</feature>
<accession>U9SLP7</accession>